<dbReference type="InterPro" id="IPR036388">
    <property type="entry name" value="WH-like_DNA-bd_sf"/>
</dbReference>
<dbReference type="InterPro" id="IPR014284">
    <property type="entry name" value="RNA_pol_sigma-70_dom"/>
</dbReference>
<keyword evidence="4" id="KW-0238">DNA-binding</keyword>
<dbReference type="CDD" id="cd06171">
    <property type="entry name" value="Sigma70_r4"/>
    <property type="match status" value="1"/>
</dbReference>
<evidence type="ECO:0000256" key="2">
    <source>
        <dbReference type="ARBA" id="ARBA00023015"/>
    </source>
</evidence>
<feature type="domain" description="RNA polymerase sigma factor 70 region 4 type 2" evidence="7">
    <location>
        <begin position="133"/>
        <end position="184"/>
    </location>
</feature>
<evidence type="ECO:0000256" key="3">
    <source>
        <dbReference type="ARBA" id="ARBA00023082"/>
    </source>
</evidence>
<dbReference type="InterPro" id="IPR007627">
    <property type="entry name" value="RNA_pol_sigma70_r2"/>
</dbReference>
<protein>
    <submittedName>
        <fullName evidence="8">Sigma-70 family RNA polymerase sigma factor</fullName>
    </submittedName>
</protein>
<evidence type="ECO:0000259" key="7">
    <source>
        <dbReference type="Pfam" id="PF08281"/>
    </source>
</evidence>
<dbReference type="InterPro" id="IPR013325">
    <property type="entry name" value="RNA_pol_sigma_r2"/>
</dbReference>
<dbReference type="SUPFAM" id="SSF88659">
    <property type="entry name" value="Sigma3 and sigma4 domains of RNA polymerase sigma factors"/>
    <property type="match status" value="1"/>
</dbReference>
<dbReference type="Pfam" id="PF04542">
    <property type="entry name" value="Sigma70_r2"/>
    <property type="match status" value="1"/>
</dbReference>
<keyword evidence="2" id="KW-0805">Transcription regulation</keyword>
<keyword evidence="5" id="KW-0804">Transcription</keyword>
<evidence type="ECO:0000256" key="1">
    <source>
        <dbReference type="ARBA" id="ARBA00010641"/>
    </source>
</evidence>
<evidence type="ECO:0000256" key="4">
    <source>
        <dbReference type="ARBA" id="ARBA00023125"/>
    </source>
</evidence>
<dbReference type="NCBIfam" id="TIGR02937">
    <property type="entry name" value="sigma70-ECF"/>
    <property type="match status" value="1"/>
</dbReference>
<organism evidence="8 9">
    <name type="scientific">Dactylosporangium darangshiense</name>
    <dbReference type="NCBI Taxonomy" id="579108"/>
    <lineage>
        <taxon>Bacteria</taxon>
        <taxon>Bacillati</taxon>
        <taxon>Actinomycetota</taxon>
        <taxon>Actinomycetes</taxon>
        <taxon>Micromonosporales</taxon>
        <taxon>Micromonosporaceae</taxon>
        <taxon>Dactylosporangium</taxon>
    </lineage>
</organism>
<evidence type="ECO:0000259" key="6">
    <source>
        <dbReference type="Pfam" id="PF04542"/>
    </source>
</evidence>
<dbReference type="EMBL" id="BAABAT010000099">
    <property type="protein sequence ID" value="GAA4264141.1"/>
    <property type="molecule type" value="Genomic_DNA"/>
</dbReference>
<evidence type="ECO:0000313" key="8">
    <source>
        <dbReference type="EMBL" id="GAA4264141.1"/>
    </source>
</evidence>
<dbReference type="InterPro" id="IPR013249">
    <property type="entry name" value="RNA_pol_sigma70_r4_t2"/>
</dbReference>
<dbReference type="Gene3D" id="1.10.1740.10">
    <property type="match status" value="1"/>
</dbReference>
<name>A0ABP8DW02_9ACTN</name>
<dbReference type="RefSeq" id="WP_345144540.1">
    <property type="nucleotide sequence ID" value="NZ_BAABAT010000099.1"/>
</dbReference>
<comment type="caution">
    <text evidence="8">The sequence shown here is derived from an EMBL/GenBank/DDBJ whole genome shotgun (WGS) entry which is preliminary data.</text>
</comment>
<evidence type="ECO:0000313" key="9">
    <source>
        <dbReference type="Proteomes" id="UP001500620"/>
    </source>
</evidence>
<feature type="domain" description="RNA polymerase sigma-70 region 2" evidence="6">
    <location>
        <begin position="29"/>
        <end position="97"/>
    </location>
</feature>
<keyword evidence="3" id="KW-0731">Sigma factor</keyword>
<dbReference type="SUPFAM" id="SSF88946">
    <property type="entry name" value="Sigma2 domain of RNA polymerase sigma factors"/>
    <property type="match status" value="1"/>
</dbReference>
<dbReference type="PANTHER" id="PTHR43133">
    <property type="entry name" value="RNA POLYMERASE ECF-TYPE SIGMA FACTO"/>
    <property type="match status" value="1"/>
</dbReference>
<dbReference type="InterPro" id="IPR039425">
    <property type="entry name" value="RNA_pol_sigma-70-like"/>
</dbReference>
<dbReference type="Proteomes" id="UP001500620">
    <property type="component" value="Unassembled WGS sequence"/>
</dbReference>
<dbReference type="InterPro" id="IPR013324">
    <property type="entry name" value="RNA_pol_sigma_r3/r4-like"/>
</dbReference>
<dbReference type="Gene3D" id="1.10.10.10">
    <property type="entry name" value="Winged helix-like DNA-binding domain superfamily/Winged helix DNA-binding domain"/>
    <property type="match status" value="1"/>
</dbReference>
<gene>
    <name evidence="8" type="ORF">GCM10022255_115040</name>
</gene>
<comment type="similarity">
    <text evidence="1">Belongs to the sigma-70 factor family. ECF subfamily.</text>
</comment>
<accession>A0ABP8DW02</accession>
<reference evidence="9" key="1">
    <citation type="journal article" date="2019" name="Int. J. Syst. Evol. Microbiol.">
        <title>The Global Catalogue of Microorganisms (GCM) 10K type strain sequencing project: providing services to taxonomists for standard genome sequencing and annotation.</title>
        <authorList>
            <consortium name="The Broad Institute Genomics Platform"/>
            <consortium name="The Broad Institute Genome Sequencing Center for Infectious Disease"/>
            <person name="Wu L."/>
            <person name="Ma J."/>
        </authorList>
    </citation>
    <scope>NUCLEOTIDE SEQUENCE [LARGE SCALE GENOMIC DNA]</scope>
    <source>
        <strain evidence="9">JCM 17441</strain>
    </source>
</reference>
<keyword evidence="9" id="KW-1185">Reference proteome</keyword>
<dbReference type="PANTHER" id="PTHR43133:SF58">
    <property type="entry name" value="ECF RNA POLYMERASE SIGMA FACTOR SIGD"/>
    <property type="match status" value="1"/>
</dbReference>
<dbReference type="Pfam" id="PF08281">
    <property type="entry name" value="Sigma70_r4_2"/>
    <property type="match status" value="1"/>
</dbReference>
<evidence type="ECO:0000256" key="5">
    <source>
        <dbReference type="ARBA" id="ARBA00023163"/>
    </source>
</evidence>
<sequence length="196" mass="21012">MYRQMGDHGDDLSRLVATAQGGDATSRDHLLRLVRSAVLRYALARGLPDDDAQDLAQDTCLGVLRALPGWQDLGRSVWAFVFAIARNKLTDRARAHAARKDVPMGEDAAAAEALMDPRPGPAELVEDDEGTARVRALLLALPATQREVLLLRVIVGLSAAETAAALQLTVGSVRVLQHRAVSALRPQLTPTPKSTA</sequence>
<proteinExistence type="inferred from homology"/>